<accession>A0ABW5WKY4</accession>
<proteinExistence type="predicted"/>
<dbReference type="EMBL" id="JBHUOV010000001">
    <property type="protein sequence ID" value="MFD2823368.1"/>
    <property type="molecule type" value="Genomic_DNA"/>
</dbReference>
<comment type="caution">
    <text evidence="2">The sequence shown here is derived from an EMBL/GenBank/DDBJ whole genome shotgun (WGS) entry which is preliminary data.</text>
</comment>
<organism evidence="2 3">
    <name type="scientific">Lacinutrix iliipiscaria</name>
    <dbReference type="NCBI Taxonomy" id="1230532"/>
    <lineage>
        <taxon>Bacteria</taxon>
        <taxon>Pseudomonadati</taxon>
        <taxon>Bacteroidota</taxon>
        <taxon>Flavobacteriia</taxon>
        <taxon>Flavobacteriales</taxon>
        <taxon>Flavobacteriaceae</taxon>
        <taxon>Lacinutrix</taxon>
    </lineage>
</organism>
<sequence>MKKITLYLLFFLIGIHFALAQNDSIKDPITIDKLNFMVGEWKGTGWMMTRNGKETTEITEKVEYKLENDIMVVEGLGTKTDSITKETKIVHDAFGVIFFDLKSNSLMINAYKKGEFIQSEIVLIEDKIIQWNMDIPNRGKVRFTVNFNTENKWLEIGEFSRDGTNWMTFLEMNLEKIK</sequence>
<evidence type="ECO:0008006" key="4">
    <source>
        <dbReference type="Google" id="ProtNLM"/>
    </source>
</evidence>
<feature type="chain" id="PRO_5047109466" description="DUF1579 domain-containing protein" evidence="1">
    <location>
        <begin position="21"/>
        <end position="178"/>
    </location>
</feature>
<dbReference type="Proteomes" id="UP001597533">
    <property type="component" value="Unassembled WGS sequence"/>
</dbReference>
<name>A0ABW5WKY4_9FLAO</name>
<feature type="signal peptide" evidence="1">
    <location>
        <begin position="1"/>
        <end position="20"/>
    </location>
</feature>
<reference evidence="3" key="1">
    <citation type="journal article" date="2019" name="Int. J. Syst. Evol. Microbiol.">
        <title>The Global Catalogue of Microorganisms (GCM) 10K type strain sequencing project: providing services to taxonomists for standard genome sequencing and annotation.</title>
        <authorList>
            <consortium name="The Broad Institute Genomics Platform"/>
            <consortium name="The Broad Institute Genome Sequencing Center for Infectious Disease"/>
            <person name="Wu L."/>
            <person name="Ma J."/>
        </authorList>
    </citation>
    <scope>NUCLEOTIDE SEQUENCE [LARGE SCALE GENOMIC DNA]</scope>
    <source>
        <strain evidence="3">KCTC 32141</strain>
    </source>
</reference>
<evidence type="ECO:0000313" key="2">
    <source>
        <dbReference type="EMBL" id="MFD2823368.1"/>
    </source>
</evidence>
<protein>
    <recommendedName>
        <fullName evidence="4">DUF1579 domain-containing protein</fullName>
    </recommendedName>
</protein>
<dbReference type="RefSeq" id="WP_183487078.1">
    <property type="nucleotide sequence ID" value="NZ_JBHUOV010000001.1"/>
</dbReference>
<evidence type="ECO:0000256" key="1">
    <source>
        <dbReference type="SAM" id="SignalP"/>
    </source>
</evidence>
<evidence type="ECO:0000313" key="3">
    <source>
        <dbReference type="Proteomes" id="UP001597533"/>
    </source>
</evidence>
<keyword evidence="1" id="KW-0732">Signal</keyword>
<keyword evidence="3" id="KW-1185">Reference proteome</keyword>
<gene>
    <name evidence="2" type="ORF">ACFS5M_06780</name>
</gene>